<dbReference type="InterPro" id="IPR050272">
    <property type="entry name" value="Isochorismatase-like_hydrls"/>
</dbReference>
<dbReference type="PANTHER" id="PTHR43540:SF16">
    <property type="entry name" value="ISOCHORISMATASE-LIKE DOMAIN-CONTAINING PROTEIN"/>
    <property type="match status" value="1"/>
</dbReference>
<dbReference type="SUPFAM" id="SSF52499">
    <property type="entry name" value="Isochorismatase-like hydrolases"/>
    <property type="match status" value="1"/>
</dbReference>
<comment type="similarity">
    <text evidence="1">Belongs to the isochorismatase family.</text>
</comment>
<dbReference type="STRING" id="649639.Bcell_0854"/>
<dbReference type="Gene3D" id="3.40.50.850">
    <property type="entry name" value="Isochorismatase-like"/>
    <property type="match status" value="1"/>
</dbReference>
<dbReference type="Pfam" id="PF00857">
    <property type="entry name" value="Isochorismatase"/>
    <property type="match status" value="1"/>
</dbReference>
<dbReference type="OrthoDB" id="257098at2"/>
<dbReference type="InterPro" id="IPR000868">
    <property type="entry name" value="Isochorismatase-like_dom"/>
</dbReference>
<proteinExistence type="inferred from homology"/>
<evidence type="ECO:0000313" key="5">
    <source>
        <dbReference type="Proteomes" id="UP000001401"/>
    </source>
</evidence>
<evidence type="ECO:0000259" key="3">
    <source>
        <dbReference type="Pfam" id="PF00857"/>
    </source>
</evidence>
<evidence type="ECO:0000256" key="1">
    <source>
        <dbReference type="ARBA" id="ARBA00006336"/>
    </source>
</evidence>
<dbReference type="HOGENOM" id="CLU_068979_8_2_9"/>
<accession>E6U0T4</accession>
<protein>
    <submittedName>
        <fullName evidence="4">Isochorismatase hydrolase</fullName>
    </submittedName>
</protein>
<evidence type="ECO:0000313" key="4">
    <source>
        <dbReference type="EMBL" id="ADU29132.1"/>
    </source>
</evidence>
<dbReference type="AlphaFoldDB" id="E6U0T4"/>
<dbReference type="InterPro" id="IPR036380">
    <property type="entry name" value="Isochorismatase-like_sf"/>
</dbReference>
<dbReference type="CDD" id="cd00431">
    <property type="entry name" value="cysteine_hydrolases"/>
    <property type="match status" value="1"/>
</dbReference>
<dbReference type="KEGG" id="bco:Bcell_0854"/>
<dbReference type="GO" id="GO:0016787">
    <property type="term" value="F:hydrolase activity"/>
    <property type="evidence" value="ECO:0007669"/>
    <property type="project" value="UniProtKB-KW"/>
</dbReference>
<gene>
    <name evidence="4" type="ordered locus">Bcell_0854</name>
</gene>
<dbReference type="RefSeq" id="WP_013487473.1">
    <property type="nucleotide sequence ID" value="NC_014829.1"/>
</dbReference>
<name>E6U0T4_EVAC2</name>
<feature type="domain" description="Isochorismatase-like" evidence="3">
    <location>
        <begin position="11"/>
        <end position="192"/>
    </location>
</feature>
<evidence type="ECO:0000256" key="2">
    <source>
        <dbReference type="ARBA" id="ARBA00022801"/>
    </source>
</evidence>
<keyword evidence="2 4" id="KW-0378">Hydrolase</keyword>
<dbReference type="PANTHER" id="PTHR43540">
    <property type="entry name" value="PEROXYUREIDOACRYLATE/UREIDOACRYLATE AMIDOHYDROLASE-RELATED"/>
    <property type="match status" value="1"/>
</dbReference>
<keyword evidence="5" id="KW-1185">Reference proteome</keyword>
<dbReference type="eggNOG" id="COG1335">
    <property type="taxonomic scope" value="Bacteria"/>
</dbReference>
<sequence length="204" mass="22260">MSFTLETSRSVLLSLHLQHDIVSKAGKFANFFSSQAEERNVIKNCEQVINEARLIGMPVIHAAVCFNDDYSDLHVNGPLLAMVKQMEALKKGEGAAFFDEVAPYEGEYVIEHQRVGPFEGTNLSQILKDSGSDTVILFGVATNIVVETTARIASDKGYNVIVVEDCCSAATLEAHKASLETLSLLATITTRDDLLEKLKAPSLK</sequence>
<reference evidence="4 5" key="1">
    <citation type="submission" date="2010-12" db="EMBL/GenBank/DDBJ databases">
        <title>Complete sequence of Bacillus cellulosilyticus DSM 2522.</title>
        <authorList>
            <consortium name="US DOE Joint Genome Institute"/>
            <person name="Lucas S."/>
            <person name="Copeland A."/>
            <person name="Lapidus A."/>
            <person name="Cheng J.-F."/>
            <person name="Bruce D."/>
            <person name="Goodwin L."/>
            <person name="Pitluck S."/>
            <person name="Chertkov O."/>
            <person name="Detter J.C."/>
            <person name="Han C."/>
            <person name="Tapia R."/>
            <person name="Land M."/>
            <person name="Hauser L."/>
            <person name="Jeffries C."/>
            <person name="Kyrpides N."/>
            <person name="Ivanova N."/>
            <person name="Mikhailova N."/>
            <person name="Brumm P."/>
            <person name="Mead D."/>
            <person name="Woyke T."/>
        </authorList>
    </citation>
    <scope>NUCLEOTIDE SEQUENCE [LARGE SCALE GENOMIC DNA]</scope>
    <source>
        <strain evidence="5">ATCC 21833 / DSM 2522 / FERM P-1141 / JCM 9156 / N-4</strain>
    </source>
</reference>
<dbReference type="EMBL" id="CP002394">
    <property type="protein sequence ID" value="ADU29132.1"/>
    <property type="molecule type" value="Genomic_DNA"/>
</dbReference>
<dbReference type="Proteomes" id="UP000001401">
    <property type="component" value="Chromosome"/>
</dbReference>
<organism evidence="4 5">
    <name type="scientific">Evansella cellulosilytica (strain ATCC 21833 / DSM 2522 / FERM P-1141 / JCM 9156 / N-4)</name>
    <name type="common">Bacillus cellulosilyticus</name>
    <dbReference type="NCBI Taxonomy" id="649639"/>
    <lineage>
        <taxon>Bacteria</taxon>
        <taxon>Bacillati</taxon>
        <taxon>Bacillota</taxon>
        <taxon>Bacilli</taxon>
        <taxon>Bacillales</taxon>
        <taxon>Bacillaceae</taxon>
        <taxon>Evansella</taxon>
    </lineage>
</organism>